<reference evidence="2" key="1">
    <citation type="submission" date="2023-03" db="EMBL/GenBank/DDBJ databases">
        <title>Massive genome expansion in bonnet fungi (Mycena s.s.) driven by repeated elements and novel gene families across ecological guilds.</title>
        <authorList>
            <consortium name="Lawrence Berkeley National Laboratory"/>
            <person name="Harder C.B."/>
            <person name="Miyauchi S."/>
            <person name="Viragh M."/>
            <person name="Kuo A."/>
            <person name="Thoen E."/>
            <person name="Andreopoulos B."/>
            <person name="Lu D."/>
            <person name="Skrede I."/>
            <person name="Drula E."/>
            <person name="Henrissat B."/>
            <person name="Morin E."/>
            <person name="Kohler A."/>
            <person name="Barry K."/>
            <person name="LaButti K."/>
            <person name="Morin E."/>
            <person name="Salamov A."/>
            <person name="Lipzen A."/>
            <person name="Mereny Z."/>
            <person name="Hegedus B."/>
            <person name="Baldrian P."/>
            <person name="Stursova M."/>
            <person name="Weitz H."/>
            <person name="Taylor A."/>
            <person name="Grigoriev I.V."/>
            <person name="Nagy L.G."/>
            <person name="Martin F."/>
            <person name="Kauserud H."/>
        </authorList>
    </citation>
    <scope>NUCLEOTIDE SEQUENCE</scope>
    <source>
        <strain evidence="2">CBHHK188m</strain>
    </source>
</reference>
<dbReference type="Proteomes" id="UP001215280">
    <property type="component" value="Unassembled WGS sequence"/>
</dbReference>
<proteinExistence type="predicted"/>
<protein>
    <submittedName>
        <fullName evidence="2">Uncharacterized protein</fullName>
    </submittedName>
</protein>
<organism evidence="2 3">
    <name type="scientific">Mycena maculata</name>
    <dbReference type="NCBI Taxonomy" id="230809"/>
    <lineage>
        <taxon>Eukaryota</taxon>
        <taxon>Fungi</taxon>
        <taxon>Dikarya</taxon>
        <taxon>Basidiomycota</taxon>
        <taxon>Agaricomycotina</taxon>
        <taxon>Agaricomycetes</taxon>
        <taxon>Agaricomycetidae</taxon>
        <taxon>Agaricales</taxon>
        <taxon>Marasmiineae</taxon>
        <taxon>Mycenaceae</taxon>
        <taxon>Mycena</taxon>
    </lineage>
</organism>
<sequence>MFANMSLQQNRIIEQNEVLRQENAVLQARVTSIEMNQSAATSAPVEGELDTRLTAARKKKKNPCKERAAPTSSESVAPQDSSNAPQTTSYGLNLDVLGKILNQDHESDEVSGPEEDSSESPETWRAKLEFLEVLNPDWHSDELSRFFHALQKYWFDTLTTCEQNTIKYICVRGSGWSSHHIPDTSPWDFGISGEWLGVSKHIPENEVLLVDWRTYGNPAGFDLNALVETINSIEAVEESLRNVGATGQD</sequence>
<feature type="region of interest" description="Disordered" evidence="1">
    <location>
        <begin position="36"/>
        <end position="88"/>
    </location>
</feature>
<evidence type="ECO:0000256" key="1">
    <source>
        <dbReference type="SAM" id="MobiDB-lite"/>
    </source>
</evidence>
<feature type="compositionally biased region" description="Polar residues" evidence="1">
    <location>
        <begin position="70"/>
        <end position="88"/>
    </location>
</feature>
<evidence type="ECO:0000313" key="2">
    <source>
        <dbReference type="EMBL" id="KAJ7755297.1"/>
    </source>
</evidence>
<comment type="caution">
    <text evidence="2">The sequence shown here is derived from an EMBL/GenBank/DDBJ whole genome shotgun (WGS) entry which is preliminary data.</text>
</comment>
<keyword evidence="3" id="KW-1185">Reference proteome</keyword>
<evidence type="ECO:0000313" key="3">
    <source>
        <dbReference type="Proteomes" id="UP001215280"/>
    </source>
</evidence>
<gene>
    <name evidence="2" type="ORF">DFH07DRAFT_959406</name>
</gene>
<dbReference type="EMBL" id="JARJLG010000064">
    <property type="protein sequence ID" value="KAJ7755297.1"/>
    <property type="molecule type" value="Genomic_DNA"/>
</dbReference>
<accession>A0AAD7NCR4</accession>
<dbReference type="AlphaFoldDB" id="A0AAD7NCR4"/>
<name>A0AAD7NCR4_9AGAR</name>